<accession>A0ABU7A5I5</accession>
<sequence>MPLLAVSAAACPRRETRPQPGDGVHHQPLNLSALCRSAQTPLLGAPAVVQIIRDSLLAKCCEWFTLFGYKVTNQNEHMCSYNINMIVYFKMLLSLSMQSVSLVSQSCKDVYKRKKTNTNFSILAEFIAVLVCLLFSNLQRPKSA</sequence>
<reference evidence="1 2" key="1">
    <citation type="submission" date="2021-07" db="EMBL/GenBank/DDBJ databases">
        <authorList>
            <person name="Palmer J.M."/>
        </authorList>
    </citation>
    <scope>NUCLEOTIDE SEQUENCE [LARGE SCALE GENOMIC DNA]</scope>
    <source>
        <strain evidence="1 2">AT_MEX2019</strain>
        <tissue evidence="1">Muscle</tissue>
    </source>
</reference>
<evidence type="ECO:0000313" key="1">
    <source>
        <dbReference type="EMBL" id="MED6233346.1"/>
    </source>
</evidence>
<keyword evidence="2" id="KW-1185">Reference proteome</keyword>
<evidence type="ECO:0000313" key="2">
    <source>
        <dbReference type="Proteomes" id="UP001345963"/>
    </source>
</evidence>
<gene>
    <name evidence="1" type="ORF">ATANTOWER_010479</name>
</gene>
<proteinExistence type="predicted"/>
<dbReference type="Proteomes" id="UP001345963">
    <property type="component" value="Unassembled WGS sequence"/>
</dbReference>
<comment type="caution">
    <text evidence="1">The sequence shown here is derived from an EMBL/GenBank/DDBJ whole genome shotgun (WGS) entry which is preliminary data.</text>
</comment>
<protein>
    <submittedName>
        <fullName evidence="1">Uncharacterized protein</fullName>
    </submittedName>
</protein>
<dbReference type="EMBL" id="JAHUTI010002324">
    <property type="protein sequence ID" value="MED6233346.1"/>
    <property type="molecule type" value="Genomic_DNA"/>
</dbReference>
<organism evidence="1 2">
    <name type="scientific">Ataeniobius toweri</name>
    <dbReference type="NCBI Taxonomy" id="208326"/>
    <lineage>
        <taxon>Eukaryota</taxon>
        <taxon>Metazoa</taxon>
        <taxon>Chordata</taxon>
        <taxon>Craniata</taxon>
        <taxon>Vertebrata</taxon>
        <taxon>Euteleostomi</taxon>
        <taxon>Actinopterygii</taxon>
        <taxon>Neopterygii</taxon>
        <taxon>Teleostei</taxon>
        <taxon>Neoteleostei</taxon>
        <taxon>Acanthomorphata</taxon>
        <taxon>Ovalentaria</taxon>
        <taxon>Atherinomorphae</taxon>
        <taxon>Cyprinodontiformes</taxon>
        <taxon>Goodeidae</taxon>
        <taxon>Ataeniobius</taxon>
    </lineage>
</organism>
<name>A0ABU7A5I5_9TELE</name>